<comment type="caution">
    <text evidence="1">The sequence shown here is derived from an EMBL/GenBank/DDBJ whole genome shotgun (WGS) entry which is preliminary data.</text>
</comment>
<sequence length="119" mass="14307">MKKKKNYLDFVPVCAPGYSWKLNEKKLVEIEVQNKGFYNWLAQKFFKRPKVSYISLDEYGSFVWQQMDGQRTIYDISFLVKERYGEEAEPLLPRLTKFFQILYQNHYIGYSTPLEKKAK</sequence>
<dbReference type="Gene3D" id="1.10.10.1150">
    <property type="entry name" value="Coenzyme PQQ synthesis protein D (PqqD)"/>
    <property type="match status" value="1"/>
</dbReference>
<proteinExistence type="predicted"/>
<dbReference type="Pfam" id="PF05402">
    <property type="entry name" value="PqqD"/>
    <property type="match status" value="1"/>
</dbReference>
<evidence type="ECO:0000313" key="1">
    <source>
        <dbReference type="EMBL" id="MEQ2472101.1"/>
    </source>
</evidence>
<dbReference type="RefSeq" id="WP_349164215.1">
    <property type="nucleotide sequence ID" value="NZ_JBBMFE010000004.1"/>
</dbReference>
<accession>A0ABV1FGG8</accession>
<gene>
    <name evidence="1" type="ORF">WMO29_06305</name>
</gene>
<dbReference type="Proteomes" id="UP001438008">
    <property type="component" value="Unassembled WGS sequence"/>
</dbReference>
<reference evidence="1 2" key="1">
    <citation type="submission" date="2024-03" db="EMBL/GenBank/DDBJ databases">
        <title>Human intestinal bacterial collection.</title>
        <authorList>
            <person name="Pauvert C."/>
            <person name="Hitch T.C.A."/>
            <person name="Clavel T."/>
        </authorList>
    </citation>
    <scope>NUCLEOTIDE SEQUENCE [LARGE SCALE GENOMIC DNA]</scope>
    <source>
        <strain evidence="1 2">CLA-AA-H132</strain>
    </source>
</reference>
<dbReference type="EMBL" id="JBBMFE010000004">
    <property type="protein sequence ID" value="MEQ2472101.1"/>
    <property type="molecule type" value="Genomic_DNA"/>
</dbReference>
<evidence type="ECO:0000313" key="2">
    <source>
        <dbReference type="Proteomes" id="UP001438008"/>
    </source>
</evidence>
<dbReference type="InterPro" id="IPR041881">
    <property type="entry name" value="PqqD_sf"/>
</dbReference>
<protein>
    <submittedName>
        <fullName evidence="1">PqqD family protein</fullName>
    </submittedName>
</protein>
<name>A0ABV1FGG8_9FIRM</name>
<keyword evidence="2" id="KW-1185">Reference proteome</keyword>
<dbReference type="InterPro" id="IPR008792">
    <property type="entry name" value="PQQD"/>
</dbReference>
<organism evidence="1 2">
    <name type="scientific">Laedolimicola intestinihominis</name>
    <dbReference type="NCBI Taxonomy" id="3133166"/>
    <lineage>
        <taxon>Bacteria</taxon>
        <taxon>Bacillati</taxon>
        <taxon>Bacillota</taxon>
        <taxon>Clostridia</taxon>
        <taxon>Lachnospirales</taxon>
        <taxon>Lachnospiraceae</taxon>
        <taxon>Laedolimicola</taxon>
    </lineage>
</organism>